<keyword evidence="2" id="KW-1185">Reference proteome</keyword>
<gene>
    <name evidence="1" type="ORF">IFM89_039303</name>
</gene>
<dbReference type="AlphaFoldDB" id="A0A835LYN3"/>
<comment type="caution">
    <text evidence="1">The sequence shown here is derived from an EMBL/GenBank/DDBJ whole genome shotgun (WGS) entry which is preliminary data.</text>
</comment>
<sequence length="175" mass="20511">MQDQFEKGNVTEEFTMHMVDQENQVELLLQQEQMFWKQKSRTKWDNDNDKSTKFFHAMANRNRNDIFLFCNASMRSIKQLVNLLQRYQDTSGQLINKEKCKLFLSPMNTRRKLSIQEVMGIKEGMLPEKYLGVPLVMGRVTKAALAPLVDKIRNRAARWAGKMLSFQGRVVLARH</sequence>
<name>A0A835LYN3_9MAGN</name>
<organism evidence="1 2">
    <name type="scientific">Coptis chinensis</name>
    <dbReference type="NCBI Taxonomy" id="261450"/>
    <lineage>
        <taxon>Eukaryota</taxon>
        <taxon>Viridiplantae</taxon>
        <taxon>Streptophyta</taxon>
        <taxon>Embryophyta</taxon>
        <taxon>Tracheophyta</taxon>
        <taxon>Spermatophyta</taxon>
        <taxon>Magnoliopsida</taxon>
        <taxon>Ranunculales</taxon>
        <taxon>Ranunculaceae</taxon>
        <taxon>Coptidoideae</taxon>
        <taxon>Coptis</taxon>
    </lineage>
</organism>
<dbReference type="PANTHER" id="PTHR33116:SF78">
    <property type="entry name" value="OS12G0587133 PROTEIN"/>
    <property type="match status" value="1"/>
</dbReference>
<dbReference type="Proteomes" id="UP000631114">
    <property type="component" value="Unassembled WGS sequence"/>
</dbReference>
<protein>
    <recommendedName>
        <fullName evidence="3">Reverse transcriptase</fullName>
    </recommendedName>
</protein>
<accession>A0A835LYN3</accession>
<proteinExistence type="predicted"/>
<dbReference type="EMBL" id="JADFTS010000004">
    <property type="protein sequence ID" value="KAF9612385.1"/>
    <property type="molecule type" value="Genomic_DNA"/>
</dbReference>
<dbReference type="OrthoDB" id="1751077at2759"/>
<feature type="non-terminal residue" evidence="1">
    <location>
        <position position="1"/>
    </location>
</feature>
<evidence type="ECO:0008006" key="3">
    <source>
        <dbReference type="Google" id="ProtNLM"/>
    </source>
</evidence>
<dbReference type="PANTHER" id="PTHR33116">
    <property type="entry name" value="REVERSE TRANSCRIPTASE ZINC-BINDING DOMAIN-CONTAINING PROTEIN-RELATED-RELATED"/>
    <property type="match status" value="1"/>
</dbReference>
<evidence type="ECO:0000313" key="1">
    <source>
        <dbReference type="EMBL" id="KAF9612385.1"/>
    </source>
</evidence>
<reference evidence="1 2" key="1">
    <citation type="submission" date="2020-10" db="EMBL/GenBank/DDBJ databases">
        <title>The Coptis chinensis genome and diversification of protoberbering-type alkaloids.</title>
        <authorList>
            <person name="Wang B."/>
            <person name="Shu S."/>
            <person name="Song C."/>
            <person name="Liu Y."/>
        </authorList>
    </citation>
    <scope>NUCLEOTIDE SEQUENCE [LARGE SCALE GENOMIC DNA]</scope>
    <source>
        <strain evidence="1">HL-2020</strain>
        <tissue evidence="1">Leaf</tissue>
    </source>
</reference>
<evidence type="ECO:0000313" key="2">
    <source>
        <dbReference type="Proteomes" id="UP000631114"/>
    </source>
</evidence>